<dbReference type="InterPro" id="IPR016024">
    <property type="entry name" value="ARM-type_fold"/>
</dbReference>
<comment type="caution">
    <text evidence="1">The sequence shown here is derived from an EMBL/GenBank/DDBJ whole genome shotgun (WGS) entry which is preliminary data.</text>
</comment>
<evidence type="ECO:0000313" key="1">
    <source>
        <dbReference type="EMBL" id="PIY96600.1"/>
    </source>
</evidence>
<evidence type="ECO:0008006" key="3">
    <source>
        <dbReference type="Google" id="ProtNLM"/>
    </source>
</evidence>
<dbReference type="InterPro" id="IPR011989">
    <property type="entry name" value="ARM-like"/>
</dbReference>
<dbReference type="Gene3D" id="1.25.10.10">
    <property type="entry name" value="Leucine-rich Repeat Variant"/>
    <property type="match status" value="1"/>
</dbReference>
<organism evidence="1 2">
    <name type="scientific">Candidatus Kerfeldbacteria bacterium CG_4_10_14_0_8_um_filter_42_10</name>
    <dbReference type="NCBI Taxonomy" id="2014248"/>
    <lineage>
        <taxon>Bacteria</taxon>
        <taxon>Candidatus Kerfeldiibacteriota</taxon>
    </lineage>
</organism>
<reference evidence="1 2" key="1">
    <citation type="submission" date="2017-09" db="EMBL/GenBank/DDBJ databases">
        <title>Depth-based differentiation of microbial function through sediment-hosted aquifers and enrichment of novel symbionts in the deep terrestrial subsurface.</title>
        <authorList>
            <person name="Probst A.J."/>
            <person name="Ladd B."/>
            <person name="Jarett J.K."/>
            <person name="Geller-Mcgrath D.E."/>
            <person name="Sieber C.M."/>
            <person name="Emerson J.B."/>
            <person name="Anantharaman K."/>
            <person name="Thomas B.C."/>
            <person name="Malmstrom R."/>
            <person name="Stieglmeier M."/>
            <person name="Klingl A."/>
            <person name="Woyke T."/>
            <person name="Ryan C.M."/>
            <person name="Banfield J.F."/>
        </authorList>
    </citation>
    <scope>NUCLEOTIDE SEQUENCE [LARGE SCALE GENOMIC DNA]</scope>
    <source>
        <strain evidence="1">CG_4_10_14_0_8_um_filter_42_10</strain>
    </source>
</reference>
<dbReference type="EMBL" id="PFMD01000042">
    <property type="protein sequence ID" value="PIY96600.1"/>
    <property type="molecule type" value="Genomic_DNA"/>
</dbReference>
<gene>
    <name evidence="1" type="ORF">COY66_03845</name>
</gene>
<proteinExistence type="predicted"/>
<sequence>MPIINLKDLESENPKIKYGCTKKAIALSEKNPQALYPMLDDFAKLLDNENRILKWSAIIVVGNLSQADKKNKISKLLPRLFNFLHEKEMITASNSIKALSQIAKYQPKFKEKIFKEFLKVEKAQYYNKGEFSPECRNIVIGQVIKEWNEFRKELNDKKDIVDFIKRQTKNTRPAVKKKAELLLNQI</sequence>
<dbReference type="AlphaFoldDB" id="A0A2M7RIN3"/>
<accession>A0A2M7RIN3</accession>
<evidence type="ECO:0000313" key="2">
    <source>
        <dbReference type="Proteomes" id="UP000230779"/>
    </source>
</evidence>
<dbReference type="Proteomes" id="UP000230779">
    <property type="component" value="Unassembled WGS sequence"/>
</dbReference>
<protein>
    <recommendedName>
        <fullName evidence="3">Condensin complex subunit 1 C-terminal domain-containing protein</fullName>
    </recommendedName>
</protein>
<dbReference type="SUPFAM" id="SSF48371">
    <property type="entry name" value="ARM repeat"/>
    <property type="match status" value="1"/>
</dbReference>
<name>A0A2M7RIN3_9BACT</name>